<keyword evidence="4 6" id="KW-0067">ATP-binding</keyword>
<dbReference type="Gene3D" id="3.30.470.20">
    <property type="entry name" value="ATP-grasp fold, B domain"/>
    <property type="match status" value="1"/>
</dbReference>
<keyword evidence="3" id="KW-0210">Decarboxylase</keyword>
<dbReference type="Pfam" id="PF02222">
    <property type="entry name" value="ATP-grasp"/>
    <property type="match status" value="1"/>
</dbReference>
<evidence type="ECO:0000256" key="3">
    <source>
        <dbReference type="ARBA" id="ARBA00022793"/>
    </source>
</evidence>
<evidence type="ECO:0000256" key="1">
    <source>
        <dbReference type="ARBA" id="ARBA00022741"/>
    </source>
</evidence>
<comment type="pathway">
    <text evidence="6 7">Purine metabolism; IMP biosynthesis via de novo pathway; 5-amino-1-(5-phospho-D-ribosyl)imidazole-4-carboxylate from 5-amino-1-(5-phospho-D-ribosyl)imidazole (N5-CAIR route): step 1/2.</text>
</comment>
<dbReference type="SUPFAM" id="SSF51246">
    <property type="entry name" value="Rudiment single hybrid motif"/>
    <property type="match status" value="1"/>
</dbReference>
<dbReference type="InterPro" id="IPR016185">
    <property type="entry name" value="PreATP-grasp_dom_sf"/>
</dbReference>
<dbReference type="GO" id="GO:0005524">
    <property type="term" value="F:ATP binding"/>
    <property type="evidence" value="ECO:0007669"/>
    <property type="project" value="UniProtKB-UniRule"/>
</dbReference>
<keyword evidence="10" id="KW-1185">Reference proteome</keyword>
<proteinExistence type="inferred from homology"/>
<name>A0A1N7KFN1_9BACT</name>
<dbReference type="InterPro" id="IPR005875">
    <property type="entry name" value="PurK"/>
</dbReference>
<organism evidence="9 10">
    <name type="scientific">Belliella pelovolcani</name>
    <dbReference type="NCBI Taxonomy" id="529505"/>
    <lineage>
        <taxon>Bacteria</taxon>
        <taxon>Pseudomonadati</taxon>
        <taxon>Bacteroidota</taxon>
        <taxon>Cytophagia</taxon>
        <taxon>Cytophagales</taxon>
        <taxon>Cyclobacteriaceae</taxon>
        <taxon>Belliella</taxon>
    </lineage>
</organism>
<dbReference type="SUPFAM" id="SSF52440">
    <property type="entry name" value="PreATP-grasp domain"/>
    <property type="match status" value="1"/>
</dbReference>
<feature type="binding site" evidence="6">
    <location>
        <position position="137"/>
    </location>
    <ligand>
        <name>ATP</name>
        <dbReference type="ChEBI" id="CHEBI:30616"/>
    </ligand>
</feature>
<comment type="catalytic activity">
    <reaction evidence="6 7">
        <text>5-amino-1-(5-phospho-beta-D-ribosyl)imidazole + hydrogencarbonate + ATP = 5-carboxyamino-1-(5-phospho-D-ribosyl)imidazole + ADP + phosphate + 2 H(+)</text>
        <dbReference type="Rhea" id="RHEA:19317"/>
        <dbReference type="ChEBI" id="CHEBI:15378"/>
        <dbReference type="ChEBI" id="CHEBI:17544"/>
        <dbReference type="ChEBI" id="CHEBI:30616"/>
        <dbReference type="ChEBI" id="CHEBI:43474"/>
        <dbReference type="ChEBI" id="CHEBI:58730"/>
        <dbReference type="ChEBI" id="CHEBI:137981"/>
        <dbReference type="ChEBI" id="CHEBI:456216"/>
        <dbReference type="EC" id="6.3.4.18"/>
    </reaction>
</comment>
<dbReference type="Gene3D" id="3.30.1490.20">
    <property type="entry name" value="ATP-grasp fold, A domain"/>
    <property type="match status" value="1"/>
</dbReference>
<dbReference type="InterPro" id="IPR003135">
    <property type="entry name" value="ATP-grasp_carboxylate-amine"/>
</dbReference>
<comment type="similarity">
    <text evidence="6 7">Belongs to the PurK/PurT family.</text>
</comment>
<dbReference type="EC" id="6.3.4.18" evidence="6 7"/>
<dbReference type="Proteomes" id="UP000186026">
    <property type="component" value="Unassembled WGS sequence"/>
</dbReference>
<evidence type="ECO:0000256" key="4">
    <source>
        <dbReference type="ARBA" id="ARBA00022840"/>
    </source>
</evidence>
<feature type="binding site" evidence="6">
    <location>
        <position position="175"/>
    </location>
    <ligand>
        <name>ATP</name>
        <dbReference type="ChEBI" id="CHEBI:30616"/>
    </ligand>
</feature>
<evidence type="ECO:0000256" key="5">
    <source>
        <dbReference type="ARBA" id="ARBA00023239"/>
    </source>
</evidence>
<comment type="caution">
    <text evidence="6">Lacks conserved residue(s) required for the propagation of feature annotation.</text>
</comment>
<dbReference type="Pfam" id="PF17769">
    <property type="entry name" value="PurK_C"/>
    <property type="match status" value="1"/>
</dbReference>
<dbReference type="GO" id="GO:0006189">
    <property type="term" value="P:'de novo' IMP biosynthetic process"/>
    <property type="evidence" value="ECO:0007669"/>
    <property type="project" value="UniProtKB-UniRule"/>
</dbReference>
<dbReference type="EMBL" id="FTOP01000002">
    <property type="protein sequence ID" value="SIS60385.1"/>
    <property type="molecule type" value="Genomic_DNA"/>
</dbReference>
<gene>
    <name evidence="6 7" type="primary">purK</name>
    <name evidence="9" type="ORF">SAMN05421761_10241</name>
</gene>
<dbReference type="UniPathway" id="UPA00074">
    <property type="reaction ID" value="UER00942"/>
</dbReference>
<evidence type="ECO:0000256" key="2">
    <source>
        <dbReference type="ARBA" id="ARBA00022755"/>
    </source>
</evidence>
<dbReference type="InterPro" id="IPR054350">
    <property type="entry name" value="PurT/PurK_preATP-grasp"/>
</dbReference>
<dbReference type="InterPro" id="IPR011054">
    <property type="entry name" value="Rudment_hybrid_motif"/>
</dbReference>
<dbReference type="GO" id="GO:0004638">
    <property type="term" value="F:phosphoribosylaminoimidazole carboxylase activity"/>
    <property type="evidence" value="ECO:0007669"/>
    <property type="project" value="InterPro"/>
</dbReference>
<evidence type="ECO:0000256" key="6">
    <source>
        <dbReference type="HAMAP-Rule" id="MF_01928"/>
    </source>
</evidence>
<comment type="function">
    <text evidence="6">Catalyzes the ATP-dependent conversion of 5-aminoimidazole ribonucleotide (AIR) and HCO(3)(-) to N5-carboxyaminoimidazole ribonucleotide (N5-CAIR).</text>
</comment>
<feature type="binding site" evidence="6">
    <location>
        <begin position="206"/>
        <end position="209"/>
    </location>
    <ligand>
        <name>ATP</name>
        <dbReference type="ChEBI" id="CHEBI:30616"/>
    </ligand>
</feature>
<dbReference type="GO" id="GO:0046872">
    <property type="term" value="F:metal ion binding"/>
    <property type="evidence" value="ECO:0007669"/>
    <property type="project" value="InterPro"/>
</dbReference>
<dbReference type="PANTHER" id="PTHR11609:SF5">
    <property type="entry name" value="PHOSPHORIBOSYLAMINOIMIDAZOLE CARBOXYLASE"/>
    <property type="match status" value="1"/>
</dbReference>
<sequence>MILSPKRGFFYKGCHACTFLLIFEHPKLIEVQENYQQKTLGILGGGQLGRMVIQSAINYNIDIHILDPDANAPCRAIAHQFTQGALTDFDTVYAFGQACDVITIEIENVNTEALQKLAEEGKEVFPQPHLIKLIQDKREQKQFYKEKGIPTAEFILTANKQEVLDNADFLPAVNKLGKEGYDGRGVQLLRTAADLDKAFEAPGLLEKLIDFEKELAVIVARNKRGELIAYPAVECAFHPTANLVEFLFAPAAVSTEIEAKAKEVALNVIESLDLVGILAVELFVTKSEEILVNEIAPRPHNSGHHTIEANFTSQFEQHLRAVMNMPLGNPELRCPAAMVNLLGEDGFIGDAIVEGLDEAMAEKGVYVHLYGKKITKPFRKMGHVTLLDEELGQLKRRAIEIKEKIKIKA</sequence>
<feature type="binding site" evidence="6">
    <location>
        <position position="214"/>
    </location>
    <ligand>
        <name>ATP</name>
        <dbReference type="ChEBI" id="CHEBI:30616"/>
    </ligand>
</feature>
<feature type="domain" description="ATP-grasp" evidence="8">
    <location>
        <begin position="141"/>
        <end position="323"/>
    </location>
</feature>
<keyword evidence="5" id="KW-0456">Lyase</keyword>
<keyword evidence="6 7" id="KW-0436">Ligase</keyword>
<accession>A0A1N7KFN1</accession>
<dbReference type="PANTHER" id="PTHR11609">
    <property type="entry name" value="PURINE BIOSYNTHESIS PROTEIN 6/7, PUR6/7"/>
    <property type="match status" value="1"/>
</dbReference>
<dbReference type="AlphaFoldDB" id="A0A1N7KFN1"/>
<dbReference type="FunFam" id="3.30.470.20:FF:000037">
    <property type="entry name" value="Phosphoribosylaminoimidazole carboxylase, chloroplastic"/>
    <property type="match status" value="1"/>
</dbReference>
<comment type="function">
    <text evidence="7">Catalyzes the ATP-dependent conversion of 5-aminoimidazole ribonucleotide (AIR) and HCO(3)- to N5-carboxyaminoimidazole ribonucleotide (N5-CAIR).</text>
</comment>
<dbReference type="InterPro" id="IPR013815">
    <property type="entry name" value="ATP_grasp_subdomain_1"/>
</dbReference>
<dbReference type="HAMAP" id="MF_01928">
    <property type="entry name" value="PurK"/>
    <property type="match status" value="1"/>
</dbReference>
<keyword evidence="2 6" id="KW-0658">Purine biosynthesis</keyword>
<reference evidence="10" key="1">
    <citation type="submission" date="2017-01" db="EMBL/GenBank/DDBJ databases">
        <authorList>
            <person name="Varghese N."/>
            <person name="Submissions S."/>
        </authorList>
    </citation>
    <scope>NUCLEOTIDE SEQUENCE [LARGE SCALE GENOMIC DNA]</scope>
    <source>
        <strain evidence="10">DSM 46698</strain>
    </source>
</reference>
<dbReference type="STRING" id="529505.SAMN05421761_10241"/>
<protein>
    <recommendedName>
        <fullName evidence="6 7">N5-carboxyaminoimidazole ribonucleotide synthase</fullName>
        <shortName evidence="6 7">N5-CAIR synthase</shortName>
        <ecNumber evidence="6 7">6.3.4.18</ecNumber>
    </recommendedName>
    <alternativeName>
        <fullName evidence="6 7">5-(carboxyamino)imidazole ribonucleotide synthetase</fullName>
    </alternativeName>
</protein>
<dbReference type="NCBIfam" id="TIGR01161">
    <property type="entry name" value="purK"/>
    <property type="match status" value="1"/>
</dbReference>
<evidence type="ECO:0000313" key="9">
    <source>
        <dbReference type="EMBL" id="SIS60385.1"/>
    </source>
</evidence>
<dbReference type="InterPro" id="IPR040686">
    <property type="entry name" value="PurK_C"/>
</dbReference>
<dbReference type="NCBIfam" id="NF004679">
    <property type="entry name" value="PRK06019.1-5"/>
    <property type="match status" value="1"/>
</dbReference>
<evidence type="ECO:0000259" key="8">
    <source>
        <dbReference type="PROSITE" id="PS50975"/>
    </source>
</evidence>
<feature type="binding site" evidence="6">
    <location>
        <begin position="293"/>
        <end position="294"/>
    </location>
    <ligand>
        <name>ATP</name>
        <dbReference type="ChEBI" id="CHEBI:30616"/>
    </ligand>
</feature>
<comment type="subunit">
    <text evidence="6 7">Homodimer.</text>
</comment>
<evidence type="ECO:0000256" key="7">
    <source>
        <dbReference type="RuleBase" id="RU361200"/>
    </source>
</evidence>
<dbReference type="Gene3D" id="3.40.50.20">
    <property type="match status" value="1"/>
</dbReference>
<evidence type="ECO:0000313" key="10">
    <source>
        <dbReference type="Proteomes" id="UP000186026"/>
    </source>
</evidence>
<dbReference type="GO" id="GO:0034028">
    <property type="term" value="F:5-(carboxyamino)imidazole ribonucleotide synthase activity"/>
    <property type="evidence" value="ECO:0007669"/>
    <property type="project" value="UniProtKB-UniRule"/>
</dbReference>
<dbReference type="GO" id="GO:0005829">
    <property type="term" value="C:cytosol"/>
    <property type="evidence" value="ECO:0007669"/>
    <property type="project" value="TreeGrafter"/>
</dbReference>
<dbReference type="PROSITE" id="PS50975">
    <property type="entry name" value="ATP_GRASP"/>
    <property type="match status" value="1"/>
</dbReference>
<keyword evidence="1 6" id="KW-0547">Nucleotide-binding</keyword>
<dbReference type="InterPro" id="IPR011761">
    <property type="entry name" value="ATP-grasp"/>
</dbReference>
<dbReference type="Pfam" id="PF22660">
    <property type="entry name" value="RS_preATP-grasp-like"/>
    <property type="match status" value="1"/>
</dbReference>
<dbReference type="SUPFAM" id="SSF56059">
    <property type="entry name" value="Glutathione synthetase ATP-binding domain-like"/>
    <property type="match status" value="1"/>
</dbReference>